<gene>
    <name evidence="1" type="ORF">BDCG_16272</name>
</gene>
<evidence type="ECO:0000313" key="2">
    <source>
        <dbReference type="Proteomes" id="UP000002039"/>
    </source>
</evidence>
<organism evidence="1 2">
    <name type="scientific">Ajellomyces dermatitidis (strain ER-3 / ATCC MYA-2586)</name>
    <name type="common">Blastomyces dermatitidis</name>
    <dbReference type="NCBI Taxonomy" id="559297"/>
    <lineage>
        <taxon>Eukaryota</taxon>
        <taxon>Fungi</taxon>
        <taxon>Dikarya</taxon>
        <taxon>Ascomycota</taxon>
        <taxon>Pezizomycotina</taxon>
        <taxon>Eurotiomycetes</taxon>
        <taxon>Eurotiomycetidae</taxon>
        <taxon>Onygenales</taxon>
        <taxon>Ajellomycetaceae</taxon>
        <taxon>Blastomyces</taxon>
    </lineage>
</organism>
<dbReference type="RefSeq" id="XP_045279429.1">
    <property type="nucleotide sequence ID" value="XM_045425521.1"/>
</dbReference>
<protein>
    <submittedName>
        <fullName evidence="1">Uncharacterized protein</fullName>
    </submittedName>
</protein>
<dbReference type="GeneID" id="69031164"/>
<sequence length="68" mass="7622">MAGIIHGTVYGAEYAVSPERREWLGVGQHPTLDKLELGRYFAIGGQMYVMRGSLAIRYLGPILPSWRD</sequence>
<reference evidence="2" key="1">
    <citation type="journal article" date="2015" name="PLoS Genet.">
        <title>The dynamic genome and transcriptome of the human fungal pathogen Blastomyces and close relative Emmonsia.</title>
        <authorList>
            <person name="Munoz J.F."/>
            <person name="Gauthier G.M."/>
            <person name="Desjardins C.A."/>
            <person name="Gallo J.E."/>
            <person name="Holder J."/>
            <person name="Sullivan T.D."/>
            <person name="Marty A.J."/>
            <person name="Carmen J.C."/>
            <person name="Chen Z."/>
            <person name="Ding L."/>
            <person name="Gujja S."/>
            <person name="Magrini V."/>
            <person name="Misas E."/>
            <person name="Mitreva M."/>
            <person name="Priest M."/>
            <person name="Saif S."/>
            <person name="Whiston E.A."/>
            <person name="Young S."/>
            <person name="Zeng Q."/>
            <person name="Goldman W.E."/>
            <person name="Mardis E.R."/>
            <person name="Taylor J.W."/>
            <person name="McEwen J.G."/>
            <person name="Clay O.K."/>
            <person name="Klein B.S."/>
            <person name="Cuomo C.A."/>
        </authorList>
    </citation>
    <scope>NUCLEOTIDE SEQUENCE [LARGE SCALE GENOMIC DNA]</scope>
    <source>
        <strain evidence="2">ER-3 / ATCC MYA-2586</strain>
    </source>
</reference>
<evidence type="ECO:0000313" key="1">
    <source>
        <dbReference type="EMBL" id="OAS99701.1"/>
    </source>
</evidence>
<accession>A0ABX2VR38</accession>
<dbReference type="Proteomes" id="UP000002039">
    <property type="component" value="Unassembled WGS sequence"/>
</dbReference>
<name>A0ABX2VR38_AJEDR</name>
<keyword evidence="2" id="KW-1185">Reference proteome</keyword>
<proteinExistence type="predicted"/>
<dbReference type="EMBL" id="EQ999973">
    <property type="protein sequence ID" value="OAS99701.1"/>
    <property type="molecule type" value="Genomic_DNA"/>
</dbReference>